<keyword evidence="5 9" id="KW-0460">Magnesium</keyword>
<dbReference type="Pfam" id="PF00571">
    <property type="entry name" value="CBS"/>
    <property type="match status" value="1"/>
</dbReference>
<dbReference type="EMBL" id="PCDP01000001">
    <property type="protein sequence ID" value="PZM17054.1"/>
    <property type="molecule type" value="Genomic_DNA"/>
</dbReference>
<evidence type="ECO:0000256" key="1">
    <source>
        <dbReference type="ARBA" id="ARBA00004141"/>
    </source>
</evidence>
<evidence type="ECO:0000256" key="7">
    <source>
        <dbReference type="ARBA" id="ARBA00023136"/>
    </source>
</evidence>
<dbReference type="SMART" id="SM00924">
    <property type="entry name" value="MgtE_N"/>
    <property type="match status" value="1"/>
</dbReference>
<dbReference type="InterPro" id="IPR046342">
    <property type="entry name" value="CBS_dom_sf"/>
</dbReference>
<dbReference type="AlphaFoldDB" id="A0A2W4DLZ3"/>
<dbReference type="NCBIfam" id="TIGR00400">
    <property type="entry name" value="mgtE"/>
    <property type="match status" value="1"/>
</dbReference>
<evidence type="ECO:0000313" key="12">
    <source>
        <dbReference type="Proteomes" id="UP000248925"/>
    </source>
</evidence>
<dbReference type="InterPro" id="IPR036739">
    <property type="entry name" value="SLC41_membr_dom_sf"/>
</dbReference>
<dbReference type="Gene3D" id="3.10.580.10">
    <property type="entry name" value="CBS-domain"/>
    <property type="match status" value="1"/>
</dbReference>
<dbReference type="SUPFAM" id="SSF158791">
    <property type="entry name" value="MgtE N-terminal domain-like"/>
    <property type="match status" value="1"/>
</dbReference>
<feature type="transmembrane region" description="Helical" evidence="9">
    <location>
        <begin position="395"/>
        <end position="417"/>
    </location>
</feature>
<evidence type="ECO:0000256" key="9">
    <source>
        <dbReference type="RuleBase" id="RU362011"/>
    </source>
</evidence>
<keyword evidence="3 9" id="KW-0813">Transport</keyword>
<comment type="similarity">
    <text evidence="2 9">Belongs to the SLC41A transporter family.</text>
</comment>
<proteinExistence type="inferred from homology"/>
<keyword evidence="4 9" id="KW-0812">Transmembrane</keyword>
<comment type="function">
    <text evidence="9">Acts as a magnesium transporter.</text>
</comment>
<dbReference type="RefSeq" id="WP_111158381.1">
    <property type="nucleotide sequence ID" value="NZ_PCDP01000001.1"/>
</dbReference>
<keyword evidence="9" id="KW-0479">Metal-binding</keyword>
<feature type="domain" description="CBS" evidence="10">
    <location>
        <begin position="195"/>
        <end position="253"/>
    </location>
</feature>
<organism evidence="11 12">
    <name type="scientific">Rhizobium tubonense</name>
    <dbReference type="NCBI Taxonomy" id="484088"/>
    <lineage>
        <taxon>Bacteria</taxon>
        <taxon>Pseudomonadati</taxon>
        <taxon>Pseudomonadota</taxon>
        <taxon>Alphaproteobacteria</taxon>
        <taxon>Hyphomicrobiales</taxon>
        <taxon>Rhizobiaceae</taxon>
        <taxon>Rhizobium/Agrobacterium group</taxon>
        <taxon>Rhizobium</taxon>
    </lineage>
</organism>
<dbReference type="Gene3D" id="1.10.357.20">
    <property type="entry name" value="SLC41 divalent cation transporters, integral membrane domain"/>
    <property type="match status" value="1"/>
</dbReference>
<sequence length="457" mass="49499">MNINSLPIRAGHAARNLINEGRGITTAERVERLNALDIDEAARTLAALPLQKAVHVLNRPELHNAAAILTQILPEHAAKLLNATANDRVADIFLEMDDDVRAPLLARLDNATRLAIQNLMGYPPRTAGSIMTTEFVSVPDNWTVGQTLDHVRQVERSRETVYAIYVLDALTQALTHVVTLRRLINGASDASILSVAQLGEPVTARPLMKQEDVARLIRKHNLLALPIVQDDGHMLGIVTVDDVIDTMIADTTEDAQKFGGMEALGKPYMQIGFAGMIRKRAGWLAALFLGEMLTASAMQHFEGELEKAVVLTLFIPLIMSSGGNSGSQATSLIIRALALGELKLSDWWRVMLRELPTGVVLGAILGMVGFARVVLWQTTGLFDYGPHWQLVGLTVFAALIGIVTFGSICGSMLPFILQRLRLDPASASAPFVATLVDVTGLVIYFSVALAILSGTLL</sequence>
<dbReference type="Pfam" id="PF03448">
    <property type="entry name" value="MgtE_N"/>
    <property type="match status" value="1"/>
</dbReference>
<evidence type="ECO:0000256" key="2">
    <source>
        <dbReference type="ARBA" id="ARBA00009749"/>
    </source>
</evidence>
<dbReference type="SUPFAM" id="SSF161093">
    <property type="entry name" value="MgtE membrane domain-like"/>
    <property type="match status" value="1"/>
</dbReference>
<feature type="transmembrane region" description="Helical" evidence="9">
    <location>
        <begin position="355"/>
        <end position="375"/>
    </location>
</feature>
<accession>A0A2W4DLZ3</accession>
<dbReference type="SUPFAM" id="SSF54631">
    <property type="entry name" value="CBS-domain pair"/>
    <property type="match status" value="1"/>
</dbReference>
<dbReference type="InterPro" id="IPR006668">
    <property type="entry name" value="Mg_transptr_MgtE_intracell_dom"/>
</dbReference>
<evidence type="ECO:0000256" key="5">
    <source>
        <dbReference type="ARBA" id="ARBA00022842"/>
    </source>
</evidence>
<evidence type="ECO:0000256" key="8">
    <source>
        <dbReference type="PROSITE-ProRule" id="PRU00703"/>
    </source>
</evidence>
<dbReference type="GO" id="GO:0005886">
    <property type="term" value="C:plasma membrane"/>
    <property type="evidence" value="ECO:0007669"/>
    <property type="project" value="UniProtKB-SubCell"/>
</dbReference>
<keyword evidence="6 9" id="KW-1133">Transmembrane helix</keyword>
<dbReference type="SMART" id="SM00116">
    <property type="entry name" value="CBS"/>
    <property type="match status" value="1"/>
</dbReference>
<comment type="caution">
    <text evidence="11">The sequence shown here is derived from an EMBL/GenBank/DDBJ whole genome shotgun (WGS) entry which is preliminary data.</text>
</comment>
<evidence type="ECO:0000259" key="10">
    <source>
        <dbReference type="PROSITE" id="PS51371"/>
    </source>
</evidence>
<dbReference type="OrthoDB" id="9790355at2"/>
<keyword evidence="7 9" id="KW-0472">Membrane</keyword>
<dbReference type="PANTHER" id="PTHR43773">
    <property type="entry name" value="MAGNESIUM TRANSPORTER MGTE"/>
    <property type="match status" value="1"/>
</dbReference>
<dbReference type="InterPro" id="IPR038076">
    <property type="entry name" value="MgtE_N_sf"/>
</dbReference>
<comment type="subunit">
    <text evidence="9">Homodimer.</text>
</comment>
<protein>
    <recommendedName>
        <fullName evidence="9">Magnesium transporter MgtE</fullName>
    </recommendedName>
</protein>
<dbReference type="Proteomes" id="UP000248925">
    <property type="component" value="Unassembled WGS sequence"/>
</dbReference>
<dbReference type="Pfam" id="PF01769">
    <property type="entry name" value="MgtE"/>
    <property type="match status" value="1"/>
</dbReference>
<dbReference type="Gene3D" id="1.25.60.10">
    <property type="entry name" value="MgtE N-terminal domain-like"/>
    <property type="match status" value="1"/>
</dbReference>
<keyword evidence="12" id="KW-1185">Reference proteome</keyword>
<dbReference type="CDD" id="cd04606">
    <property type="entry name" value="CBS_pair_Mg_transporter"/>
    <property type="match status" value="1"/>
</dbReference>
<evidence type="ECO:0000256" key="6">
    <source>
        <dbReference type="ARBA" id="ARBA00022989"/>
    </source>
</evidence>
<gene>
    <name evidence="11" type="primary">mgtE</name>
    <name evidence="11" type="ORF">CPY51_02115</name>
</gene>
<evidence type="ECO:0000256" key="4">
    <source>
        <dbReference type="ARBA" id="ARBA00022692"/>
    </source>
</evidence>
<comment type="caution">
    <text evidence="9">Lacks conserved residue(s) required for the propagation of feature annotation.</text>
</comment>
<evidence type="ECO:0000313" key="11">
    <source>
        <dbReference type="EMBL" id="PZM17054.1"/>
    </source>
</evidence>
<comment type="subcellular location">
    <subcellularLocation>
        <location evidence="9">Cell membrane</location>
        <topology evidence="9">Multi-pass membrane protein</topology>
    </subcellularLocation>
    <subcellularLocation>
        <location evidence="1">Membrane</location>
        <topology evidence="1">Multi-pass membrane protein</topology>
    </subcellularLocation>
</comment>
<name>A0A2W4DLZ3_9HYPH</name>
<reference evidence="11 12" key="1">
    <citation type="journal article" date="2018" name="Sci. Rep.">
        <title>Rhizobium tumorigenes sp. nov., a novel plant tumorigenic bacterium isolated from cane gall tumors on thornless blackberry.</title>
        <authorList>
            <person name="Kuzmanovi N."/>
            <person name="Smalla K."/>
            <person name="Gronow S."/>
            <person name="PuBawska J."/>
        </authorList>
    </citation>
    <scope>NUCLEOTIDE SEQUENCE [LARGE SCALE GENOMIC DNA]</scope>
    <source>
        <strain evidence="11 12">CCBAU 85046</strain>
    </source>
</reference>
<feature type="transmembrane region" description="Helical" evidence="9">
    <location>
        <begin position="429"/>
        <end position="452"/>
    </location>
</feature>
<evidence type="ECO:0000256" key="3">
    <source>
        <dbReference type="ARBA" id="ARBA00022448"/>
    </source>
</evidence>
<keyword evidence="8" id="KW-0129">CBS domain</keyword>
<keyword evidence="9" id="KW-1003">Cell membrane</keyword>
<dbReference type="InterPro" id="IPR006669">
    <property type="entry name" value="MgtE_transporter"/>
</dbReference>
<dbReference type="InterPro" id="IPR006667">
    <property type="entry name" value="SLC41_membr_dom"/>
</dbReference>
<dbReference type="GO" id="GO:0046872">
    <property type="term" value="F:metal ion binding"/>
    <property type="evidence" value="ECO:0007669"/>
    <property type="project" value="UniProtKB-KW"/>
</dbReference>
<dbReference type="InterPro" id="IPR000644">
    <property type="entry name" value="CBS_dom"/>
</dbReference>
<dbReference type="PROSITE" id="PS51371">
    <property type="entry name" value="CBS"/>
    <property type="match status" value="1"/>
</dbReference>
<dbReference type="GO" id="GO:0015095">
    <property type="term" value="F:magnesium ion transmembrane transporter activity"/>
    <property type="evidence" value="ECO:0007669"/>
    <property type="project" value="UniProtKB-UniRule"/>
</dbReference>
<dbReference type="PANTHER" id="PTHR43773:SF1">
    <property type="entry name" value="MAGNESIUM TRANSPORTER MGTE"/>
    <property type="match status" value="1"/>
</dbReference>